<evidence type="ECO:0000256" key="12">
    <source>
        <dbReference type="PROSITE-ProRule" id="PRU01360"/>
    </source>
</evidence>
<dbReference type="SUPFAM" id="SSF56935">
    <property type="entry name" value="Porins"/>
    <property type="match status" value="1"/>
</dbReference>
<evidence type="ECO:0000256" key="3">
    <source>
        <dbReference type="ARBA" id="ARBA00022448"/>
    </source>
</evidence>
<gene>
    <name evidence="15" type="ORF">MA04_02056</name>
</gene>
<dbReference type="Gene3D" id="2.40.170.20">
    <property type="entry name" value="TonB-dependent receptor, beta-barrel domain"/>
    <property type="match status" value="1"/>
</dbReference>
<name>A0ABT2QZ13_9GAMM</name>
<dbReference type="Pfam" id="PF00593">
    <property type="entry name" value="TonB_dep_Rec_b-barrel"/>
    <property type="match status" value="1"/>
</dbReference>
<evidence type="ECO:0000256" key="11">
    <source>
        <dbReference type="ARBA" id="ARBA00023237"/>
    </source>
</evidence>
<dbReference type="Gene3D" id="3.55.50.30">
    <property type="match status" value="1"/>
</dbReference>
<evidence type="ECO:0000256" key="5">
    <source>
        <dbReference type="ARBA" id="ARBA00022496"/>
    </source>
</evidence>
<dbReference type="InterPro" id="IPR010105">
    <property type="entry name" value="TonB_sidphr_rcpt"/>
</dbReference>
<keyword evidence="11 12" id="KW-0998">Cell outer membrane</keyword>
<dbReference type="RefSeq" id="WP_262460365.1">
    <property type="nucleotide sequence ID" value="NZ_ARXS01000010.1"/>
</dbReference>
<comment type="caution">
    <text evidence="15">The sequence shown here is derived from an EMBL/GenBank/DDBJ whole genome shotgun (WGS) entry which is preliminary data.</text>
</comment>
<sequence>MPVSLTSLACRPFPSLGRSLLVILSLGLPLLPVAAQAQNAAANAEARQRYNIPAGPLEAALNRFGQQARILLSFSPELVKDLRSPGLNGSYTVADGLQHLLAGTALQARTNGQGGYRIQPAASRLAPIDVSADVPVSSAAMPVPVYAGGQVASGGRVGVLGDMDMMEAPFNITAYTAELVDDQQARSVADILVNNSAAVRLTGARGDLNDSYTIRGFPVNNHDVALNGVYGLLPYWRVPIEFAERVELIRGPNALLNGMAPSGSVGGAINVVPKRAAAQPLTRLSVDYTSDSQVGTHVDVGRRFGDEKRFGVRFNGVYRQGGTALEDQSREFPLMTLALDYQGERLRLSSDLLFQKEKLDGVIRPIQVAEGVSMPDAPDSDRLFGMKNSYSDAQTLSIANNAEYDFNDHVTGFLTFGGRKNEWDTVAANVFITDGDSGEATFGSARQRAERRTLVAQTGLRGRFATGAVNHQWSLSVDRLKHREGLVYLFATEQEAGNLYDPARDLDVDYSALDGHIPTTLEQTYSGLTITDRLLMLEDRLQFTLGARRQWIKSDELDQNTGTQMPSYNEALWSPLVSLAVMPADGFTFYANAIQGLSPGQRPILPTGKQGPGLPPYKTKQYEIGVKYDTGRFGTTLAAYQITKPSAYVNSDQVFKADGEQRNRGVEVSLFGEPVKGLRVLSGLSYIQPRLTDTEGGDNDDNDAPGVSRKQANLGFDWDLSGQISLGARWIYTGEAYLDAANTRTIPDWHRVDLGARYRLNLSGTPVVLRANLENALGEDYWQGASGYEGVNIGVPRTFTLSVTMDL</sequence>
<organism evidence="15 16">
    <name type="scientific">Alloalcanivorax balearicus MACL04</name>
    <dbReference type="NCBI Taxonomy" id="1177182"/>
    <lineage>
        <taxon>Bacteria</taxon>
        <taxon>Pseudomonadati</taxon>
        <taxon>Pseudomonadota</taxon>
        <taxon>Gammaproteobacteria</taxon>
        <taxon>Oceanospirillales</taxon>
        <taxon>Alcanivoracaceae</taxon>
        <taxon>Alloalcanivorax</taxon>
    </lineage>
</organism>
<dbReference type="InterPro" id="IPR039426">
    <property type="entry name" value="TonB-dep_rcpt-like"/>
</dbReference>
<evidence type="ECO:0000256" key="2">
    <source>
        <dbReference type="ARBA" id="ARBA00009810"/>
    </source>
</evidence>
<comment type="similarity">
    <text evidence="2 12 13">Belongs to the TonB-dependent receptor family.</text>
</comment>
<dbReference type="NCBIfam" id="TIGR01783">
    <property type="entry name" value="TonB-siderophor"/>
    <property type="match status" value="1"/>
</dbReference>
<evidence type="ECO:0000313" key="15">
    <source>
        <dbReference type="EMBL" id="MCU5782756.1"/>
    </source>
</evidence>
<reference evidence="15" key="1">
    <citation type="submission" date="2012-09" db="EMBL/GenBank/DDBJ databases">
        <title>Genome Sequence of alkane-degrading Bacterium Alcanivorax balearicus MACL04.</title>
        <authorList>
            <person name="Lai Q."/>
            <person name="Shao Z."/>
        </authorList>
    </citation>
    <scope>NUCLEOTIDE SEQUENCE</scope>
    <source>
        <strain evidence="15">MACL04</strain>
    </source>
</reference>
<dbReference type="PANTHER" id="PTHR32552:SF82">
    <property type="entry name" value="FCUA PROTEIN"/>
    <property type="match status" value="1"/>
</dbReference>
<dbReference type="InterPro" id="IPR037066">
    <property type="entry name" value="Plug_dom_sf"/>
</dbReference>
<keyword evidence="9 12" id="KW-0472">Membrane</keyword>
<keyword evidence="5" id="KW-0406">Ion transport</keyword>
<keyword evidence="16" id="KW-1185">Reference proteome</keyword>
<keyword evidence="4 12" id="KW-1134">Transmembrane beta strand</keyword>
<evidence type="ECO:0000256" key="13">
    <source>
        <dbReference type="RuleBase" id="RU003357"/>
    </source>
</evidence>
<dbReference type="Pfam" id="PF07660">
    <property type="entry name" value="STN"/>
    <property type="match status" value="1"/>
</dbReference>
<dbReference type="CDD" id="cd01347">
    <property type="entry name" value="ligand_gated_channel"/>
    <property type="match status" value="1"/>
</dbReference>
<dbReference type="EMBL" id="ARXS01000010">
    <property type="protein sequence ID" value="MCU5782756.1"/>
    <property type="molecule type" value="Genomic_DNA"/>
</dbReference>
<dbReference type="Proteomes" id="UP001064106">
    <property type="component" value="Unassembled WGS sequence"/>
</dbReference>
<dbReference type="PANTHER" id="PTHR32552">
    <property type="entry name" value="FERRICHROME IRON RECEPTOR-RELATED"/>
    <property type="match status" value="1"/>
</dbReference>
<proteinExistence type="inferred from homology"/>
<dbReference type="PROSITE" id="PS52016">
    <property type="entry name" value="TONB_DEPENDENT_REC_3"/>
    <property type="match status" value="1"/>
</dbReference>
<evidence type="ECO:0000256" key="8">
    <source>
        <dbReference type="ARBA" id="ARBA00023077"/>
    </source>
</evidence>
<accession>A0ABT2QZ13</accession>
<evidence type="ECO:0000256" key="1">
    <source>
        <dbReference type="ARBA" id="ARBA00004571"/>
    </source>
</evidence>
<dbReference type="SMART" id="SM00965">
    <property type="entry name" value="STN"/>
    <property type="match status" value="1"/>
</dbReference>
<feature type="domain" description="Secretin/TonB short N-terminal" evidence="14">
    <location>
        <begin position="70"/>
        <end position="121"/>
    </location>
</feature>
<keyword evidence="5" id="KW-0410">Iron transport</keyword>
<dbReference type="Gene3D" id="2.170.130.10">
    <property type="entry name" value="TonB-dependent receptor, plug domain"/>
    <property type="match status" value="1"/>
</dbReference>
<evidence type="ECO:0000256" key="9">
    <source>
        <dbReference type="ARBA" id="ARBA00023136"/>
    </source>
</evidence>
<dbReference type="InterPro" id="IPR036942">
    <property type="entry name" value="Beta-barrel_TonB_sf"/>
</dbReference>
<dbReference type="InterPro" id="IPR011662">
    <property type="entry name" value="Secretin/TonB_short_N"/>
</dbReference>
<dbReference type="Pfam" id="PF07715">
    <property type="entry name" value="Plug"/>
    <property type="match status" value="1"/>
</dbReference>
<dbReference type="InterPro" id="IPR012910">
    <property type="entry name" value="Plug_dom"/>
</dbReference>
<evidence type="ECO:0000259" key="14">
    <source>
        <dbReference type="SMART" id="SM00965"/>
    </source>
</evidence>
<keyword evidence="8 13" id="KW-0798">TonB box</keyword>
<evidence type="ECO:0000256" key="4">
    <source>
        <dbReference type="ARBA" id="ARBA00022452"/>
    </source>
</evidence>
<keyword evidence="7" id="KW-0408">Iron</keyword>
<keyword evidence="10 15" id="KW-0675">Receptor</keyword>
<evidence type="ECO:0000313" key="16">
    <source>
        <dbReference type="Proteomes" id="UP001064106"/>
    </source>
</evidence>
<keyword evidence="6 12" id="KW-0812">Transmembrane</keyword>
<evidence type="ECO:0000256" key="10">
    <source>
        <dbReference type="ARBA" id="ARBA00023170"/>
    </source>
</evidence>
<protein>
    <submittedName>
        <fullName evidence="15">TonB-dependent receptor protein</fullName>
    </submittedName>
</protein>
<evidence type="ECO:0000256" key="7">
    <source>
        <dbReference type="ARBA" id="ARBA00023004"/>
    </source>
</evidence>
<keyword evidence="3 12" id="KW-0813">Transport</keyword>
<comment type="subcellular location">
    <subcellularLocation>
        <location evidence="1 12">Cell outer membrane</location>
        <topology evidence="1 12">Multi-pass membrane protein</topology>
    </subcellularLocation>
</comment>
<dbReference type="InterPro" id="IPR000531">
    <property type="entry name" value="Beta-barrel_TonB"/>
</dbReference>
<evidence type="ECO:0000256" key="6">
    <source>
        <dbReference type="ARBA" id="ARBA00022692"/>
    </source>
</evidence>